<sequence>MTRHRGRHRATATHPATATHHSVLRMRPITHRRRVLDGLRALLAGTRPGW</sequence>
<comment type="caution">
    <text evidence="2">The sequence shown here is derived from an EMBL/GenBank/DDBJ whole genome shotgun (WGS) entry which is preliminary data.</text>
</comment>
<organism evidence="2 3">
    <name type="scientific">Pseudonocardia nematodicida</name>
    <dbReference type="NCBI Taxonomy" id="1206997"/>
    <lineage>
        <taxon>Bacteria</taxon>
        <taxon>Bacillati</taxon>
        <taxon>Actinomycetota</taxon>
        <taxon>Actinomycetes</taxon>
        <taxon>Pseudonocardiales</taxon>
        <taxon>Pseudonocardiaceae</taxon>
        <taxon>Pseudonocardia</taxon>
    </lineage>
</organism>
<evidence type="ECO:0000313" key="3">
    <source>
        <dbReference type="Proteomes" id="UP001494902"/>
    </source>
</evidence>
<feature type="compositionally biased region" description="Low complexity" evidence="1">
    <location>
        <begin position="12"/>
        <end position="21"/>
    </location>
</feature>
<evidence type="ECO:0000313" key="2">
    <source>
        <dbReference type="EMBL" id="MEQ3554932.1"/>
    </source>
</evidence>
<feature type="compositionally biased region" description="Basic residues" evidence="1">
    <location>
        <begin position="1"/>
        <end position="11"/>
    </location>
</feature>
<dbReference type="RefSeq" id="WP_349302004.1">
    <property type="nucleotide sequence ID" value="NZ_JBEDNQ010000019.1"/>
</dbReference>
<protein>
    <submittedName>
        <fullName evidence="2">Uncharacterized protein</fullName>
    </submittedName>
</protein>
<proteinExistence type="predicted"/>
<name>A0ABV1KM43_9PSEU</name>
<evidence type="ECO:0000256" key="1">
    <source>
        <dbReference type="SAM" id="MobiDB-lite"/>
    </source>
</evidence>
<gene>
    <name evidence="2" type="ORF">WIS52_31085</name>
</gene>
<accession>A0ABV1KM43</accession>
<keyword evidence="3" id="KW-1185">Reference proteome</keyword>
<dbReference type="Proteomes" id="UP001494902">
    <property type="component" value="Unassembled WGS sequence"/>
</dbReference>
<reference evidence="2 3" key="1">
    <citation type="submission" date="2024-03" db="EMBL/GenBank/DDBJ databases">
        <title>Draft genome sequence of Pseudonocardia nematodicida JCM 31783.</title>
        <authorList>
            <person name="Butdee W."/>
            <person name="Duangmal K."/>
        </authorList>
    </citation>
    <scope>NUCLEOTIDE SEQUENCE [LARGE SCALE GENOMIC DNA]</scope>
    <source>
        <strain evidence="2 3">JCM 31783</strain>
    </source>
</reference>
<dbReference type="EMBL" id="JBEDNQ010000019">
    <property type="protein sequence ID" value="MEQ3554932.1"/>
    <property type="molecule type" value="Genomic_DNA"/>
</dbReference>
<feature type="region of interest" description="Disordered" evidence="1">
    <location>
        <begin position="1"/>
        <end position="21"/>
    </location>
</feature>